<name>A0A559SRW9_9HYPH</name>
<dbReference type="Pfam" id="PF11453">
    <property type="entry name" value="DUF2950"/>
    <property type="match status" value="1"/>
</dbReference>
<gene>
    <name evidence="2" type="ORF">BCL32_5388</name>
</gene>
<dbReference type="Proteomes" id="UP000319824">
    <property type="component" value="Unassembled WGS sequence"/>
</dbReference>
<comment type="caution">
    <text evidence="2">The sequence shown here is derived from an EMBL/GenBank/DDBJ whole genome shotgun (WGS) entry which is preliminary data.</text>
</comment>
<reference evidence="2 3" key="1">
    <citation type="submission" date="2019-06" db="EMBL/GenBank/DDBJ databases">
        <title>Pac Bio to generate improved reference genome sequences for organisms with transposon mutant libraries (support for FEBA project).</title>
        <authorList>
            <person name="Blow M."/>
        </authorList>
    </citation>
    <scope>NUCLEOTIDE SEQUENCE [LARGE SCALE GENOMIC DNA]</scope>
    <source>
        <strain evidence="2 3">USDA 1844</strain>
    </source>
</reference>
<accession>A0A559SRW9</accession>
<evidence type="ECO:0008006" key="4">
    <source>
        <dbReference type="Google" id="ProtNLM"/>
    </source>
</evidence>
<dbReference type="InterPro" id="IPR021556">
    <property type="entry name" value="DUF2950"/>
</dbReference>
<evidence type="ECO:0000256" key="1">
    <source>
        <dbReference type="SAM" id="SignalP"/>
    </source>
</evidence>
<feature type="signal peptide" evidence="1">
    <location>
        <begin position="1"/>
        <end position="30"/>
    </location>
</feature>
<protein>
    <recommendedName>
        <fullName evidence="4">DUF2950 family protein</fullName>
    </recommendedName>
</protein>
<proteinExistence type="predicted"/>
<dbReference type="EMBL" id="VISO01000003">
    <property type="protein sequence ID" value="TVZ65102.1"/>
    <property type="molecule type" value="Genomic_DNA"/>
</dbReference>
<sequence length="318" mass="34822">MAMRYRRMIFRSGLGLLLLGVSMLPAVANAAEEGATTLEQYVAATEPAEYDDPGKAVAAFKDALSANDFDKLAGILGLDAQKLKTSEGVMDTFGTVRDRAAKAVVLTGDGNQKIIEIGEELWPFPFPISKDDEGKWAFDTYAGIEEVTNRRIGENELEAIATVRAYIDAQEEYAEADRDDDGVLEYAQRLISSEGKTDGLYWPERQDVGTSPAGSFVDQSELQKATEDRGYYGYRFKILKRQGANIAGGAYDYTINGNMIAGFGLVAWPVTYGETGIHTFVVNRNGIVYQADLGEGTDRLASGIERFNPNDNWAVTED</sequence>
<feature type="chain" id="PRO_5021893755" description="DUF2950 family protein" evidence="1">
    <location>
        <begin position="31"/>
        <end position="318"/>
    </location>
</feature>
<dbReference type="AlphaFoldDB" id="A0A559SRW9"/>
<keyword evidence="1" id="KW-0732">Signal</keyword>
<organism evidence="2 3">
    <name type="scientific">Rhizobium mongolense USDA 1844</name>
    <dbReference type="NCBI Taxonomy" id="1079460"/>
    <lineage>
        <taxon>Bacteria</taxon>
        <taxon>Pseudomonadati</taxon>
        <taxon>Pseudomonadota</taxon>
        <taxon>Alphaproteobacteria</taxon>
        <taxon>Hyphomicrobiales</taxon>
        <taxon>Rhizobiaceae</taxon>
        <taxon>Rhizobium/Agrobacterium group</taxon>
        <taxon>Rhizobium</taxon>
    </lineage>
</organism>
<dbReference type="RefSeq" id="WP_033419811.1">
    <property type="nucleotide sequence ID" value="NZ_ATTQ01000014.1"/>
</dbReference>
<evidence type="ECO:0000313" key="3">
    <source>
        <dbReference type="Proteomes" id="UP000319824"/>
    </source>
</evidence>
<evidence type="ECO:0000313" key="2">
    <source>
        <dbReference type="EMBL" id="TVZ65102.1"/>
    </source>
</evidence>